<dbReference type="InterPro" id="IPR001296">
    <property type="entry name" value="Glyco_trans_1"/>
</dbReference>
<dbReference type="PANTHER" id="PTHR12526">
    <property type="entry name" value="GLYCOSYLTRANSFERASE"/>
    <property type="match status" value="1"/>
</dbReference>
<dbReference type="RefSeq" id="WP_212228611.1">
    <property type="nucleotide sequence ID" value="NZ_JAGUCN010000013.1"/>
</dbReference>
<dbReference type="CDD" id="cd03801">
    <property type="entry name" value="GT4_PimA-like"/>
    <property type="match status" value="1"/>
</dbReference>
<organism evidence="2 3">
    <name type="scientific">Carboxylicivirga mesophila</name>
    <dbReference type="NCBI Taxonomy" id="1166478"/>
    <lineage>
        <taxon>Bacteria</taxon>
        <taxon>Pseudomonadati</taxon>
        <taxon>Bacteroidota</taxon>
        <taxon>Bacteroidia</taxon>
        <taxon>Marinilabiliales</taxon>
        <taxon>Marinilabiliaceae</taxon>
        <taxon>Carboxylicivirga</taxon>
    </lineage>
</organism>
<name>A0ABS5KAS7_9BACT</name>
<evidence type="ECO:0000313" key="3">
    <source>
        <dbReference type="Proteomes" id="UP000721861"/>
    </source>
</evidence>
<protein>
    <submittedName>
        <fullName evidence="2">Glycosyltransferase family 4 protein</fullName>
    </submittedName>
</protein>
<dbReference type="Gene3D" id="3.40.50.2000">
    <property type="entry name" value="Glycogen Phosphorylase B"/>
    <property type="match status" value="2"/>
</dbReference>
<dbReference type="Proteomes" id="UP000721861">
    <property type="component" value="Unassembled WGS sequence"/>
</dbReference>
<accession>A0ABS5KAS7</accession>
<keyword evidence="3" id="KW-1185">Reference proteome</keyword>
<dbReference type="Pfam" id="PF00534">
    <property type="entry name" value="Glycos_transf_1"/>
    <property type="match status" value="1"/>
</dbReference>
<reference evidence="2 3" key="1">
    <citation type="journal article" date="2014" name="Int. J. Syst. Evol. Microbiol.">
        <title>Carboxylicivirga gen. nov. in the family Marinilabiliaceae with two novel species, Carboxylicivirga mesophila sp. nov. and Carboxylicivirga taeanensis sp. nov., and reclassification of Cytophaga fermentans as Saccharicrinis fermentans gen. nov., comb. nov.</title>
        <authorList>
            <person name="Yang S.H."/>
            <person name="Seo H.S."/>
            <person name="Woo J.H."/>
            <person name="Oh H.M."/>
            <person name="Jang H."/>
            <person name="Lee J.H."/>
            <person name="Kim S.J."/>
            <person name="Kwon K.K."/>
        </authorList>
    </citation>
    <scope>NUCLEOTIDE SEQUENCE [LARGE SCALE GENOMIC DNA]</scope>
    <source>
        <strain evidence="2 3">JCM 18290</strain>
    </source>
</reference>
<evidence type="ECO:0000259" key="1">
    <source>
        <dbReference type="Pfam" id="PF00534"/>
    </source>
</evidence>
<comment type="caution">
    <text evidence="2">The sequence shown here is derived from an EMBL/GenBank/DDBJ whole genome shotgun (WGS) entry which is preliminary data.</text>
</comment>
<feature type="domain" description="Glycosyl transferase family 1" evidence="1">
    <location>
        <begin position="195"/>
        <end position="365"/>
    </location>
</feature>
<gene>
    <name evidence="2" type="ORF">KEM09_11985</name>
</gene>
<sequence>MSSVLNKPSALFIMPNLSPGGIQKQVVLLARYLKKGLGFNVHIWGTNTLSDDYVGKLRSEGFIIAKHSEIINFRSEAYAKLSFIDKMKQWQQLIKDIRATKAHVIFPYTPAIDEVVNKIWMLTTAKLTFSFERGGHLNPTAKKMSSLECISRLYKPVYVANSEHGRKALSIMQAVPPHNIHVIRNAYIPSADNSIEDWQKDSEKYDETLVITMIANFFNEKDHITVINAVKELSKKYQFMLLLAGKGSGQYCEQNYLKSSALVEQLGLQNVVSFLGNVNNINALLKVTDIGLLSSRTEGCPNAILEYMGASLPVIGTNIPGIREVVSNDNLPFLYETGNVNDCANKLEKLISNEGIRKELGQNNLKHIQANFTPENMYIRYKTLLKNKIPDINES</sequence>
<evidence type="ECO:0000313" key="2">
    <source>
        <dbReference type="EMBL" id="MBS2212129.1"/>
    </source>
</evidence>
<dbReference type="SUPFAM" id="SSF53756">
    <property type="entry name" value="UDP-Glycosyltransferase/glycogen phosphorylase"/>
    <property type="match status" value="1"/>
</dbReference>
<proteinExistence type="predicted"/>
<dbReference type="EMBL" id="JAGUCN010000013">
    <property type="protein sequence ID" value="MBS2212129.1"/>
    <property type="molecule type" value="Genomic_DNA"/>
</dbReference>